<dbReference type="AlphaFoldDB" id="A0A1B6FG51"/>
<reference evidence="10" key="1">
    <citation type="submission" date="2015-11" db="EMBL/GenBank/DDBJ databases">
        <title>De novo transcriptome assembly of four potential Pierce s Disease insect vectors from Arizona vineyards.</title>
        <authorList>
            <person name="Tassone E.E."/>
        </authorList>
    </citation>
    <scope>NUCLEOTIDE SEQUENCE</scope>
</reference>
<evidence type="ECO:0000256" key="2">
    <source>
        <dbReference type="ARBA" id="ARBA00022946"/>
    </source>
</evidence>
<dbReference type="InterPro" id="IPR035810">
    <property type="entry name" value="PEBP_euk"/>
</dbReference>
<keyword evidence="4" id="KW-0175">Coiled coil</keyword>
<dbReference type="GO" id="GO:0005762">
    <property type="term" value="C:mitochondrial large ribosomal subunit"/>
    <property type="evidence" value="ECO:0007669"/>
    <property type="project" value="TreeGrafter"/>
</dbReference>
<protein>
    <recommendedName>
        <fullName evidence="8">Large ribosomal subunit protein mL38</fullName>
    </recommendedName>
    <alternativeName>
        <fullName evidence="9">39S ribosomal protein L38, mitochondrial</fullName>
    </alternativeName>
</protein>
<dbReference type="Gene3D" id="3.90.280.10">
    <property type="entry name" value="PEBP-like"/>
    <property type="match status" value="1"/>
</dbReference>
<keyword evidence="2" id="KW-0809">Transit peptide</keyword>
<evidence type="ECO:0000256" key="9">
    <source>
        <dbReference type="ARBA" id="ARBA00041206"/>
    </source>
</evidence>
<evidence type="ECO:0000313" key="10">
    <source>
        <dbReference type="EMBL" id="JAS48943.1"/>
    </source>
</evidence>
<dbReference type="CDD" id="cd00866">
    <property type="entry name" value="PEBP_euk"/>
    <property type="match status" value="1"/>
</dbReference>
<dbReference type="GO" id="GO:0005743">
    <property type="term" value="C:mitochondrial inner membrane"/>
    <property type="evidence" value="ECO:0007669"/>
    <property type="project" value="UniProtKB-ARBA"/>
</dbReference>
<name>A0A1B6FG51_9HEMI</name>
<evidence type="ECO:0000256" key="7">
    <source>
        <dbReference type="ARBA" id="ARBA00038016"/>
    </source>
</evidence>
<dbReference type="SUPFAM" id="SSF49777">
    <property type="entry name" value="PEBP-like"/>
    <property type="match status" value="1"/>
</dbReference>
<evidence type="ECO:0000256" key="1">
    <source>
        <dbReference type="ARBA" id="ARBA00004173"/>
    </source>
</evidence>
<dbReference type="PANTHER" id="PTHR11362">
    <property type="entry name" value="PHOSPHATIDYLETHANOLAMINE-BINDING PROTEIN"/>
    <property type="match status" value="1"/>
</dbReference>
<evidence type="ECO:0000256" key="3">
    <source>
        <dbReference type="ARBA" id="ARBA00022980"/>
    </source>
</evidence>
<dbReference type="Pfam" id="PF01161">
    <property type="entry name" value="PBP"/>
    <property type="match status" value="1"/>
</dbReference>
<evidence type="ECO:0000256" key="4">
    <source>
        <dbReference type="ARBA" id="ARBA00023054"/>
    </source>
</evidence>
<keyword evidence="6" id="KW-0687">Ribonucleoprotein</keyword>
<proteinExistence type="inferred from homology"/>
<keyword evidence="5" id="KW-0496">Mitochondrion</keyword>
<comment type="similarity">
    <text evidence="7">Belongs to the phosphatidylethanolamine-binding protein family. Mitochondrion-specific ribosomal protein mL38 subfamily.</text>
</comment>
<dbReference type="InterPro" id="IPR008914">
    <property type="entry name" value="PEBP"/>
</dbReference>
<dbReference type="EMBL" id="GECZ01020826">
    <property type="protein sequence ID" value="JAS48943.1"/>
    <property type="molecule type" value="Transcribed_RNA"/>
</dbReference>
<accession>A0A1B6FG51</accession>
<dbReference type="InterPro" id="IPR036610">
    <property type="entry name" value="PEBP-like_sf"/>
</dbReference>
<evidence type="ECO:0000256" key="6">
    <source>
        <dbReference type="ARBA" id="ARBA00023274"/>
    </source>
</evidence>
<dbReference type="PANTHER" id="PTHR11362:SF133">
    <property type="entry name" value="LARGE RIBOSOMAL SUBUNIT PROTEIN ML38"/>
    <property type="match status" value="1"/>
</dbReference>
<keyword evidence="3" id="KW-0689">Ribosomal protein</keyword>
<evidence type="ECO:0000256" key="5">
    <source>
        <dbReference type="ARBA" id="ARBA00023128"/>
    </source>
</evidence>
<evidence type="ECO:0000256" key="8">
    <source>
        <dbReference type="ARBA" id="ARBA00039444"/>
    </source>
</evidence>
<organism evidence="10">
    <name type="scientific">Cuerna arida</name>
    <dbReference type="NCBI Taxonomy" id="1464854"/>
    <lineage>
        <taxon>Eukaryota</taxon>
        <taxon>Metazoa</taxon>
        <taxon>Ecdysozoa</taxon>
        <taxon>Arthropoda</taxon>
        <taxon>Hexapoda</taxon>
        <taxon>Insecta</taxon>
        <taxon>Pterygota</taxon>
        <taxon>Neoptera</taxon>
        <taxon>Paraneoptera</taxon>
        <taxon>Hemiptera</taxon>
        <taxon>Auchenorrhyncha</taxon>
        <taxon>Membracoidea</taxon>
        <taxon>Cicadellidae</taxon>
        <taxon>Cicadellinae</taxon>
        <taxon>Proconiini</taxon>
        <taxon>Cuerna</taxon>
    </lineage>
</organism>
<gene>
    <name evidence="10" type="ORF">g.14431</name>
</gene>
<sequence length="414" mass="48049">METVVGLCKNGILKVFTPRVVPVRSLQKRKSVRYMLGVPPYKGKSLAQKLEEANYQDPKIYYKVDIGLPQTTQSRTDGLQQRISHSKKLKGDLELEKKARENKLLVCLDDVSREWSKESAPEHTKSAAEYYGVFQDLFGDAFFYPQVGLDVAFKFEQSFVPVYRGNLIKPNQALTAPSINYDSDPDSLWTLVVTNPDGHLEKNNVECLHWLLGNIPGSDISKGEVVADYIQPFPARGTGFQRLIFILYKQTEKVNYSSLTLPSNKVDMKNRTFKTYDFYRNHQDQLTPAGLAFCQVDWDLSVSHFFHTVLDMDEPVYEYDFNPPYHPMQKMFPIRQPFNLYMDRYRDPKQIAKEYLLKKLKNRHPFKDPKPSLKYPNAVPVYHDLNERLHGGVPSWLKREKIKERLGHGRINDY</sequence>
<comment type="subcellular location">
    <subcellularLocation>
        <location evidence="1">Mitochondrion</location>
    </subcellularLocation>
</comment>
<dbReference type="FunFam" id="3.90.280.10:FF:000002">
    <property type="entry name" value="39S ribosomal protein L38, mitochondrial"/>
    <property type="match status" value="1"/>
</dbReference>